<sequence length="264" mass="30050">MRIIGIAKYTFKEASRKKIFFVVGLFFLILMVCSQFMEVISPEDRIKLMVRLSIAGMTLFGLISAVFLAATSLPKEVENKQIYTTMTKPLSRWGFLLGKAMGVISVIALLLFIMAGLCMIFAYFVEGSIGLNFFKAVMMLFFKLTLMVFITVMGTTFLSFSVSAILSLFIFFVGHMTELLEDIVKLIALRGEEIPGLWERMVRASIELFARAFPDFRVFSASDFVINQIAIPFLYMRNAFFYALIYILISFAIASLVFKHRQFT</sequence>
<evidence type="ECO:0000313" key="3">
    <source>
        <dbReference type="Proteomes" id="UP000266287"/>
    </source>
</evidence>
<gene>
    <name evidence="2" type="ORF">B9J77_02170</name>
</gene>
<feature type="transmembrane region" description="Helical" evidence="1">
    <location>
        <begin position="239"/>
        <end position="258"/>
    </location>
</feature>
<dbReference type="EMBL" id="NDHY01000003">
    <property type="protein sequence ID" value="RII00555.1"/>
    <property type="molecule type" value="Genomic_DNA"/>
</dbReference>
<feature type="transmembrane region" description="Helical" evidence="1">
    <location>
        <begin position="146"/>
        <end position="172"/>
    </location>
</feature>
<evidence type="ECO:0000313" key="2">
    <source>
        <dbReference type="EMBL" id="RII00555.1"/>
    </source>
</evidence>
<accession>A0A399FVU7</accession>
<dbReference type="Pfam" id="PF12679">
    <property type="entry name" value="ABC2_membrane_2"/>
    <property type="match status" value="1"/>
</dbReference>
<feature type="transmembrane region" description="Helical" evidence="1">
    <location>
        <begin position="52"/>
        <end position="73"/>
    </location>
</feature>
<keyword evidence="1" id="KW-0812">Transmembrane</keyword>
<name>A0A399FVU7_UNCN2</name>
<evidence type="ECO:0000256" key="1">
    <source>
        <dbReference type="SAM" id="Phobius"/>
    </source>
</evidence>
<feature type="transmembrane region" description="Helical" evidence="1">
    <location>
        <begin position="19"/>
        <end position="40"/>
    </location>
</feature>
<feature type="transmembrane region" description="Helical" evidence="1">
    <location>
        <begin position="93"/>
        <end position="125"/>
    </location>
</feature>
<dbReference type="PANTHER" id="PTHR43471">
    <property type="entry name" value="ABC TRANSPORTER PERMEASE"/>
    <property type="match status" value="1"/>
</dbReference>
<dbReference type="AlphaFoldDB" id="A0A399FVU7"/>
<reference evidence="2 3" key="1">
    <citation type="submission" date="2018-08" db="EMBL/GenBank/DDBJ databases">
        <title>Draft genome of candidate division NPL-UPA2 bacterium Unc8 that adapted to ultra-basic serpentinizing groundwater.</title>
        <authorList>
            <person name="Ishii S."/>
            <person name="Suzuki S."/>
            <person name="Nealson K.H."/>
        </authorList>
    </citation>
    <scope>NUCLEOTIDE SEQUENCE [LARGE SCALE GENOMIC DNA]</scope>
    <source>
        <strain evidence="2">Unc8</strain>
    </source>
</reference>
<dbReference type="Proteomes" id="UP000266287">
    <property type="component" value="Unassembled WGS sequence"/>
</dbReference>
<protein>
    <submittedName>
        <fullName evidence="2">ABC transporter permease</fullName>
    </submittedName>
</protein>
<keyword evidence="1" id="KW-0472">Membrane</keyword>
<dbReference type="GO" id="GO:0140359">
    <property type="term" value="F:ABC-type transporter activity"/>
    <property type="evidence" value="ECO:0007669"/>
    <property type="project" value="InterPro"/>
</dbReference>
<proteinExistence type="predicted"/>
<organism evidence="2 3">
    <name type="scientific">candidate division NPL-UPA2 bacterium Unc8</name>
    <dbReference type="NCBI Taxonomy" id="1980939"/>
    <lineage>
        <taxon>Bacteria</taxon>
    </lineage>
</organism>
<comment type="caution">
    <text evidence="2">The sequence shown here is derived from an EMBL/GenBank/DDBJ whole genome shotgun (WGS) entry which is preliminary data.</text>
</comment>
<keyword evidence="1" id="KW-1133">Transmembrane helix</keyword>
<dbReference type="GO" id="GO:0005886">
    <property type="term" value="C:plasma membrane"/>
    <property type="evidence" value="ECO:0007669"/>
    <property type="project" value="UniProtKB-SubCell"/>
</dbReference>
<dbReference type="PANTHER" id="PTHR43471:SF10">
    <property type="entry name" value="SLL1107 PROTEIN"/>
    <property type="match status" value="1"/>
</dbReference>